<reference evidence="2 3" key="1">
    <citation type="submission" date="2014-12" db="EMBL/GenBank/DDBJ databases">
        <title>Whole genome sequencing of Sphingobium xenophagum OW59.</title>
        <authorList>
            <person name="Ohta Y."/>
            <person name="Nishi S."/>
            <person name="Hatada Y."/>
        </authorList>
    </citation>
    <scope>NUCLEOTIDE SEQUENCE [LARGE SCALE GENOMIC DNA]</scope>
    <source>
        <strain evidence="2 3">OW59</strain>
    </source>
</reference>
<feature type="compositionally biased region" description="Acidic residues" evidence="1">
    <location>
        <begin position="34"/>
        <end position="57"/>
    </location>
</feature>
<accession>A0A401J977</accession>
<dbReference type="RefSeq" id="WP_347483114.1">
    <property type="nucleotide sequence ID" value="NZ_BBQY01000079.1"/>
</dbReference>
<organism evidence="2 3">
    <name type="scientific">Sphingobium xenophagum</name>
    <dbReference type="NCBI Taxonomy" id="121428"/>
    <lineage>
        <taxon>Bacteria</taxon>
        <taxon>Pseudomonadati</taxon>
        <taxon>Pseudomonadota</taxon>
        <taxon>Alphaproteobacteria</taxon>
        <taxon>Sphingomonadales</taxon>
        <taxon>Sphingomonadaceae</taxon>
        <taxon>Sphingobium</taxon>
    </lineage>
</organism>
<protein>
    <submittedName>
        <fullName evidence="2">Chromosome partitioning protein, ParB family</fullName>
    </submittedName>
</protein>
<evidence type="ECO:0000256" key="1">
    <source>
        <dbReference type="SAM" id="MobiDB-lite"/>
    </source>
</evidence>
<comment type="caution">
    <text evidence="2">The sequence shown here is derived from an EMBL/GenBank/DDBJ whole genome shotgun (WGS) entry which is preliminary data.</text>
</comment>
<keyword evidence="3" id="KW-1185">Reference proteome</keyword>
<feature type="region of interest" description="Disordered" evidence="1">
    <location>
        <begin position="32"/>
        <end position="67"/>
    </location>
</feature>
<dbReference type="EMBL" id="BBQY01000079">
    <property type="protein sequence ID" value="GBH33134.1"/>
    <property type="molecule type" value="Genomic_DNA"/>
</dbReference>
<dbReference type="Proteomes" id="UP000290975">
    <property type="component" value="Unassembled WGS sequence"/>
</dbReference>
<feature type="region of interest" description="Disordered" evidence="1">
    <location>
        <begin position="116"/>
        <end position="150"/>
    </location>
</feature>
<sequence length="228" mass="24887">MLDAEQKASALAYVVLAADGTPHVHHQLYFAPVSDEESGEGDNDGDKGDDDDGDEMQDSSIVGDARPAMSQRLREMLAMMKTELLAVHVASDPAFALDLGTFIMADRESRLGSFDMPSDLRASAPSRLLPDSSPTSSRQRLPPVNGRNSMRRSIAAGSNTRPFRIAMTPSARSPMKRARPGWDGRSRARFTRFLQDDARQASSIIWGARWVSMSRPGGGRQLLPISTN</sequence>
<name>A0A401J977_SPHXE</name>
<gene>
    <name evidence="2" type="ORF">MBESOW_P4270</name>
</gene>
<evidence type="ECO:0000313" key="2">
    <source>
        <dbReference type="EMBL" id="GBH33134.1"/>
    </source>
</evidence>
<proteinExistence type="predicted"/>
<dbReference type="AlphaFoldDB" id="A0A401J977"/>
<evidence type="ECO:0000313" key="3">
    <source>
        <dbReference type="Proteomes" id="UP000290975"/>
    </source>
</evidence>